<evidence type="ECO:0000313" key="4">
    <source>
        <dbReference type="Proteomes" id="UP001220940"/>
    </source>
</evidence>
<reference evidence="2 4" key="1">
    <citation type="submission" date="2021-11" db="EMBL/GenBank/DDBJ databases">
        <title>Description of Mycoplasma bradburyaesp. nov.from sea birds: a tribute to a great mycoplasmologist.</title>
        <authorList>
            <person name="Ramirez A.S."/>
            <person name="Poveda C."/>
            <person name="Suarez-Perez A."/>
            <person name="Rosales R.S."/>
            <person name="Dijkman R."/>
            <person name="Feberwee A."/>
            <person name="Spergser J."/>
            <person name="Szostak M.P."/>
            <person name="Ressel L."/>
            <person name="Calabuig P."/>
            <person name="Catania S."/>
            <person name="Gobbo F."/>
            <person name="Timofte D."/>
            <person name="Poveda J.B."/>
        </authorList>
    </citation>
    <scope>NUCLEOTIDE SEQUENCE</scope>
    <source>
        <strain evidence="1 4">T158</strain>
        <strain evidence="2">T264</strain>
    </source>
</reference>
<evidence type="ECO:0000313" key="3">
    <source>
        <dbReference type="Proteomes" id="UP001216384"/>
    </source>
</evidence>
<dbReference type="EMBL" id="JAJHZM010000001">
    <property type="protein sequence ID" value="MDC4181663.1"/>
    <property type="molecule type" value="Genomic_DNA"/>
</dbReference>
<dbReference type="RefSeq" id="WP_255034438.1">
    <property type="nucleotide sequence ID" value="NZ_CP101414.1"/>
</dbReference>
<dbReference type="EMBL" id="JAJHZP010000002">
    <property type="protein sequence ID" value="MDC4183117.1"/>
    <property type="molecule type" value="Genomic_DNA"/>
</dbReference>
<organism evidence="2 3">
    <name type="scientific">Mycoplasma bradburyae</name>
    <dbReference type="NCBI Taxonomy" id="2963128"/>
    <lineage>
        <taxon>Bacteria</taxon>
        <taxon>Bacillati</taxon>
        <taxon>Mycoplasmatota</taxon>
        <taxon>Mollicutes</taxon>
        <taxon>Mycoplasmataceae</taxon>
        <taxon>Mycoplasma</taxon>
    </lineage>
</organism>
<comment type="caution">
    <text evidence="2">The sequence shown here is derived from an EMBL/GenBank/DDBJ whole genome shotgun (WGS) entry which is preliminary data.</text>
</comment>
<keyword evidence="4" id="KW-1185">Reference proteome</keyword>
<gene>
    <name evidence="1" type="ORF">LNO68_00455</name>
    <name evidence="2" type="ORF">LNO71_00460</name>
</gene>
<dbReference type="Proteomes" id="UP001220940">
    <property type="component" value="Unassembled WGS sequence"/>
</dbReference>
<dbReference type="AlphaFoldDB" id="A0AAW6HNW8"/>
<sequence>MLKILSINQIDHKIINKIKALIFDKFNLNKNIIPFLLKQKVEKLFISWALMRATKIIIDEQSNSYLIYSDNSENINKKYQQDYIETMNTFENLDNDENKGSLKSIIQRFKNLLLKYETLILNDEVQNDIRGFDQILLLLANDNKFLSNAKALIDNNKELFGFSASHINYSDYEDNGMYQIIKTPFVVNNIQIKDFNTKDVEIFLYSSKQAID</sequence>
<protein>
    <submittedName>
        <fullName evidence="2">Uncharacterized protein</fullName>
    </submittedName>
</protein>
<dbReference type="Proteomes" id="UP001216384">
    <property type="component" value="Unassembled WGS sequence"/>
</dbReference>
<name>A0AAW6HNW8_9MOLU</name>
<evidence type="ECO:0000313" key="1">
    <source>
        <dbReference type="EMBL" id="MDC4181663.1"/>
    </source>
</evidence>
<evidence type="ECO:0000313" key="2">
    <source>
        <dbReference type="EMBL" id="MDC4183117.1"/>
    </source>
</evidence>
<accession>A0AAW6HNW8</accession>
<proteinExistence type="predicted"/>